<keyword evidence="12" id="KW-1185">Reference proteome</keyword>
<evidence type="ECO:0000259" key="9">
    <source>
        <dbReference type="Pfam" id="PF12776"/>
    </source>
</evidence>
<keyword evidence="7" id="KW-0539">Nucleus</keyword>
<comment type="cofactor">
    <cofactor evidence="1">
        <name>a divalent metal cation</name>
        <dbReference type="ChEBI" id="CHEBI:60240"/>
    </cofactor>
</comment>
<evidence type="ECO:0008006" key="13">
    <source>
        <dbReference type="Google" id="ProtNLM"/>
    </source>
</evidence>
<dbReference type="InterPro" id="IPR045249">
    <property type="entry name" value="HARBI1-like"/>
</dbReference>
<dbReference type="PANTHER" id="PTHR22930:SF268">
    <property type="entry name" value="NUCLEASE HARBI1"/>
    <property type="match status" value="1"/>
</dbReference>
<evidence type="ECO:0000256" key="8">
    <source>
        <dbReference type="SAM" id="MobiDB-lite"/>
    </source>
</evidence>
<gene>
    <name evidence="11" type="ORF">OSB04_001533</name>
</gene>
<dbReference type="Pfam" id="PF13359">
    <property type="entry name" value="DDE_Tnp_4"/>
    <property type="match status" value="1"/>
</dbReference>
<feature type="region of interest" description="Disordered" evidence="8">
    <location>
        <begin position="347"/>
        <end position="370"/>
    </location>
</feature>
<evidence type="ECO:0000256" key="2">
    <source>
        <dbReference type="ARBA" id="ARBA00004123"/>
    </source>
</evidence>
<sequence length="556" mass="63798">MGSRIGTGKEEILSNFPKTKVVSTESRRFSKRTSIMIVVFVCLKSCLEVKMVRLAMDDNLYLTVKRQHLAAIHLVCVLVTLIAHRVLHNGKRNNALTPDKTYYIDDNGLRSTQHMSIEEQVARFLHIVDNDFRNRFVSFFYRRSGSSNKLTFSQRAIDQIHVCVKVSNKDAPKYRGRKGYPTINVLVAYTFDLKFTYVLSGWEGTMFDSRVLKDALSREDKLYTPKGKFYLVDGGLPLRNTLIEPYRGVRVLKSCTLKFKRITISHNPSTTEPFYSCETQSQIFLACILHNLFLFEVNRDQELEDEVIRNMINVTQDEDQHVPRAMDNRRKQIIECIANEIIETTRKSSEKNLVSPPSPTPPQSLAPPHSRSAIDAHQALVLKLTISKKRAKYGNKIDSTFTPQVYTNMVEQLSKAFEMDLTKDHLKNRLKTIKEHFAKWHDVFKGVLLSGFSWDLITNVLGAEDDVLKRLIKLGLSSSLRGLWPPVTTHRASEDLEDDRKRKLPDPRDVERCTAVNGGQRQMTLNGGRRRMMVNGEYTIFSKQHFSISTYSSQIS</sequence>
<feature type="compositionally biased region" description="Pro residues" evidence="8">
    <location>
        <begin position="356"/>
        <end position="365"/>
    </location>
</feature>
<dbReference type="Proteomes" id="UP001172457">
    <property type="component" value="Chromosome 1"/>
</dbReference>
<keyword evidence="4" id="KW-0540">Nuclease</keyword>
<dbReference type="Pfam" id="PF12776">
    <property type="entry name" value="Myb_DNA-bind_3"/>
    <property type="match status" value="1"/>
</dbReference>
<dbReference type="GO" id="GO:0046872">
    <property type="term" value="F:metal ion binding"/>
    <property type="evidence" value="ECO:0007669"/>
    <property type="project" value="UniProtKB-KW"/>
</dbReference>
<accession>A0AA38WLU4</accession>
<dbReference type="GO" id="GO:0005634">
    <property type="term" value="C:nucleus"/>
    <property type="evidence" value="ECO:0007669"/>
    <property type="project" value="UniProtKB-SubCell"/>
</dbReference>
<dbReference type="InterPro" id="IPR027806">
    <property type="entry name" value="HARBI1_dom"/>
</dbReference>
<comment type="similarity">
    <text evidence="3">Belongs to the HARBI1 family.</text>
</comment>
<dbReference type="InterPro" id="IPR024752">
    <property type="entry name" value="Myb/SANT-like_dom"/>
</dbReference>
<comment type="caution">
    <text evidence="11">The sequence shown here is derived from an EMBL/GenBank/DDBJ whole genome shotgun (WGS) entry which is preliminary data.</text>
</comment>
<evidence type="ECO:0000256" key="5">
    <source>
        <dbReference type="ARBA" id="ARBA00022723"/>
    </source>
</evidence>
<organism evidence="11 12">
    <name type="scientific">Centaurea solstitialis</name>
    <name type="common">yellow star-thistle</name>
    <dbReference type="NCBI Taxonomy" id="347529"/>
    <lineage>
        <taxon>Eukaryota</taxon>
        <taxon>Viridiplantae</taxon>
        <taxon>Streptophyta</taxon>
        <taxon>Embryophyta</taxon>
        <taxon>Tracheophyta</taxon>
        <taxon>Spermatophyta</taxon>
        <taxon>Magnoliopsida</taxon>
        <taxon>eudicotyledons</taxon>
        <taxon>Gunneridae</taxon>
        <taxon>Pentapetalae</taxon>
        <taxon>asterids</taxon>
        <taxon>campanulids</taxon>
        <taxon>Asterales</taxon>
        <taxon>Asteraceae</taxon>
        <taxon>Carduoideae</taxon>
        <taxon>Cardueae</taxon>
        <taxon>Centaureinae</taxon>
        <taxon>Centaurea</taxon>
    </lineage>
</organism>
<keyword evidence="6" id="KW-0378">Hydrolase</keyword>
<evidence type="ECO:0000256" key="1">
    <source>
        <dbReference type="ARBA" id="ARBA00001968"/>
    </source>
</evidence>
<evidence type="ECO:0000313" key="11">
    <source>
        <dbReference type="EMBL" id="KAJ9565567.1"/>
    </source>
</evidence>
<evidence type="ECO:0000256" key="7">
    <source>
        <dbReference type="ARBA" id="ARBA00023242"/>
    </source>
</evidence>
<evidence type="ECO:0000256" key="4">
    <source>
        <dbReference type="ARBA" id="ARBA00022722"/>
    </source>
</evidence>
<protein>
    <recommendedName>
        <fullName evidence="13">Transposase</fullName>
    </recommendedName>
</protein>
<dbReference type="PANTHER" id="PTHR22930">
    <property type="match status" value="1"/>
</dbReference>
<feature type="domain" description="Myb/SANT-like" evidence="9">
    <location>
        <begin position="390"/>
        <end position="467"/>
    </location>
</feature>
<evidence type="ECO:0000259" key="10">
    <source>
        <dbReference type="Pfam" id="PF13359"/>
    </source>
</evidence>
<dbReference type="EMBL" id="JARYMX010000001">
    <property type="protein sequence ID" value="KAJ9565567.1"/>
    <property type="molecule type" value="Genomic_DNA"/>
</dbReference>
<evidence type="ECO:0000256" key="6">
    <source>
        <dbReference type="ARBA" id="ARBA00022801"/>
    </source>
</evidence>
<dbReference type="GO" id="GO:0016787">
    <property type="term" value="F:hydrolase activity"/>
    <property type="evidence" value="ECO:0007669"/>
    <property type="project" value="UniProtKB-KW"/>
</dbReference>
<dbReference type="GO" id="GO:0004518">
    <property type="term" value="F:nuclease activity"/>
    <property type="evidence" value="ECO:0007669"/>
    <property type="project" value="UniProtKB-KW"/>
</dbReference>
<feature type="domain" description="DDE Tnp4" evidence="10">
    <location>
        <begin position="158"/>
        <end position="248"/>
    </location>
</feature>
<proteinExistence type="inferred from homology"/>
<comment type="subcellular location">
    <subcellularLocation>
        <location evidence="2">Nucleus</location>
    </subcellularLocation>
</comment>
<dbReference type="AlphaFoldDB" id="A0AA38WLU4"/>
<name>A0AA38WLU4_9ASTR</name>
<evidence type="ECO:0000313" key="12">
    <source>
        <dbReference type="Proteomes" id="UP001172457"/>
    </source>
</evidence>
<reference evidence="11" key="1">
    <citation type="submission" date="2023-03" db="EMBL/GenBank/DDBJ databases">
        <title>Chromosome-scale reference genome and RAD-based genetic map of yellow starthistle (Centaurea solstitialis) reveal putative structural variation and QTLs associated with invader traits.</title>
        <authorList>
            <person name="Reatini B."/>
            <person name="Cang F.A."/>
            <person name="Jiang Q."/>
            <person name="Mckibben M.T.W."/>
            <person name="Barker M.S."/>
            <person name="Rieseberg L.H."/>
            <person name="Dlugosch K.M."/>
        </authorList>
    </citation>
    <scope>NUCLEOTIDE SEQUENCE</scope>
    <source>
        <strain evidence="11">CAN-66</strain>
        <tissue evidence="11">Leaf</tissue>
    </source>
</reference>
<evidence type="ECO:0000256" key="3">
    <source>
        <dbReference type="ARBA" id="ARBA00006958"/>
    </source>
</evidence>
<keyword evidence="5" id="KW-0479">Metal-binding</keyword>